<name>A0A4Y4D698_KOCVA</name>
<dbReference type="NCBIfam" id="TIGR00619">
    <property type="entry name" value="sbcd"/>
    <property type="match status" value="1"/>
</dbReference>
<evidence type="ECO:0000313" key="11">
    <source>
        <dbReference type="Proteomes" id="UP000315730"/>
    </source>
</evidence>
<keyword evidence="6 7" id="KW-0269">Exonuclease</keyword>
<dbReference type="Proteomes" id="UP000315730">
    <property type="component" value="Unassembled WGS sequence"/>
</dbReference>
<feature type="domain" description="Calcineurin-like phosphoesterase" evidence="8">
    <location>
        <begin position="12"/>
        <end position="103"/>
    </location>
</feature>
<evidence type="ECO:0000256" key="7">
    <source>
        <dbReference type="RuleBase" id="RU363069"/>
    </source>
</evidence>
<keyword evidence="11" id="KW-1185">Reference proteome</keyword>
<dbReference type="EMBL" id="BJNW01000017">
    <property type="protein sequence ID" value="GEC99822.1"/>
    <property type="molecule type" value="Genomic_DNA"/>
</dbReference>
<dbReference type="InterPro" id="IPR041796">
    <property type="entry name" value="Mre11_N"/>
</dbReference>
<evidence type="ECO:0000313" key="10">
    <source>
        <dbReference type="EMBL" id="GEC99822.1"/>
    </source>
</evidence>
<dbReference type="Pfam" id="PF12320">
    <property type="entry name" value="SbcD_C"/>
    <property type="match status" value="1"/>
</dbReference>
<comment type="similarity">
    <text evidence="1 7">Belongs to the SbcD family.</text>
</comment>
<evidence type="ECO:0000256" key="4">
    <source>
        <dbReference type="ARBA" id="ARBA00022722"/>
    </source>
</evidence>
<dbReference type="GO" id="GO:0004519">
    <property type="term" value="F:endonuclease activity"/>
    <property type="evidence" value="ECO:0007669"/>
    <property type="project" value="UniProtKB-KW"/>
</dbReference>
<dbReference type="AlphaFoldDB" id="A0A4Y4D698"/>
<accession>A0A4Y4D698</accession>
<comment type="subunit">
    <text evidence="2 7">Heterodimer of SbcC and SbcD.</text>
</comment>
<dbReference type="PANTHER" id="PTHR30337:SF0">
    <property type="entry name" value="NUCLEASE SBCCD SUBUNIT D"/>
    <property type="match status" value="1"/>
</dbReference>
<evidence type="ECO:0000259" key="9">
    <source>
        <dbReference type="Pfam" id="PF12320"/>
    </source>
</evidence>
<feature type="domain" description="Nuclease SbcCD subunit D C-terminal" evidence="9">
    <location>
        <begin position="303"/>
        <end position="390"/>
    </location>
</feature>
<dbReference type="InterPro" id="IPR029052">
    <property type="entry name" value="Metallo-depent_PP-like"/>
</dbReference>
<dbReference type="SUPFAM" id="SSF56300">
    <property type="entry name" value="Metallo-dependent phosphatases"/>
    <property type="match status" value="1"/>
</dbReference>
<dbReference type="InterPro" id="IPR026843">
    <property type="entry name" value="SbcD_C"/>
</dbReference>
<dbReference type="GO" id="GO:0006310">
    <property type="term" value="P:DNA recombination"/>
    <property type="evidence" value="ECO:0007669"/>
    <property type="project" value="UniProtKB-KW"/>
</dbReference>
<proteinExistence type="inferred from homology"/>
<reference evidence="10 11" key="1">
    <citation type="submission" date="2019-06" db="EMBL/GenBank/DDBJ databases">
        <title>Whole genome shotgun sequence of Kocuria varians NBRC 15358.</title>
        <authorList>
            <person name="Hosoyama A."/>
            <person name="Uohara A."/>
            <person name="Ohji S."/>
            <person name="Ichikawa N."/>
        </authorList>
    </citation>
    <scope>NUCLEOTIDE SEQUENCE [LARGE SCALE GENOMIC DNA]</scope>
    <source>
        <strain evidence="10 11">NBRC 15358</strain>
    </source>
</reference>
<evidence type="ECO:0000256" key="5">
    <source>
        <dbReference type="ARBA" id="ARBA00022801"/>
    </source>
</evidence>
<evidence type="ECO:0000259" key="8">
    <source>
        <dbReference type="Pfam" id="PF00149"/>
    </source>
</evidence>
<keyword evidence="5 7" id="KW-0378">Hydrolase</keyword>
<evidence type="ECO:0000256" key="3">
    <source>
        <dbReference type="ARBA" id="ARBA00013365"/>
    </source>
</evidence>
<dbReference type="GO" id="GO:0008408">
    <property type="term" value="F:3'-5' exonuclease activity"/>
    <property type="evidence" value="ECO:0007669"/>
    <property type="project" value="InterPro"/>
</dbReference>
<dbReference type="InterPro" id="IPR004593">
    <property type="entry name" value="SbcD"/>
</dbReference>
<dbReference type="InterPro" id="IPR004843">
    <property type="entry name" value="Calcineurin-like_PHP"/>
</dbReference>
<evidence type="ECO:0000256" key="2">
    <source>
        <dbReference type="ARBA" id="ARBA00011322"/>
    </source>
</evidence>
<keyword evidence="4 7" id="KW-0540">Nuclease</keyword>
<dbReference type="InterPro" id="IPR050535">
    <property type="entry name" value="DNA_Repair-Maintenance_Comp"/>
</dbReference>
<sequence>MPVGGLSYSERMLILHTSDWHLGRTFHGVDILDVQARAMAEIVAWVREHGVDVVLVSGDVYDRAQPRTEVVELLNTTLAQLRGAGAYVVLTSGNHDSPARLGFGSQIMAHGGVFLLTAVDGAARPVLFAESGAGDISAVRALPSDAGRPSPSADEAPTLAVYGIPYLEPRATAPLLDCPPTHQAVMGAVMSEIDADRVARGGPTSVVMAHAFVTGAQATDSERIVDSGGLGTVSADVFAAHDYAALGHIHRRQRITETARYSGSPVAYSFSEATHPKGAWLVRADAAGLGDVVPLDHRAGLRLARLRGPLETLVSDPELTAEEDAWCQVVLTDAERPASAMDRVRSRFPRTVELRWEPEGGRTVAQRAYSAQLEEAASTEELCARFYEHVRFRALTEEECTEISEAVSAVQSRGVEQ</sequence>
<keyword evidence="7" id="KW-0235">DNA replication</keyword>
<comment type="caution">
    <text evidence="10">The sequence shown here is derived from an EMBL/GenBank/DDBJ whole genome shotgun (WGS) entry which is preliminary data.</text>
</comment>
<keyword evidence="7" id="KW-0233">DNA recombination</keyword>
<dbReference type="Gene3D" id="3.60.21.10">
    <property type="match status" value="1"/>
</dbReference>
<comment type="function">
    <text evidence="7">SbcCD cleaves DNA hairpin structures. These structures can inhibit DNA replication and are intermediates in certain DNA recombination reactions. The complex acts as a 3'-&gt;5' double strand exonuclease that can open hairpins. It also has a 5' single-strand endonuclease activity.</text>
</comment>
<evidence type="ECO:0000256" key="6">
    <source>
        <dbReference type="ARBA" id="ARBA00022839"/>
    </source>
</evidence>
<dbReference type="STRING" id="1272.GCA_900014985_01589"/>
<organism evidence="10 11">
    <name type="scientific">Kocuria varians</name>
    <name type="common">Micrococcus varians</name>
    <dbReference type="NCBI Taxonomy" id="1272"/>
    <lineage>
        <taxon>Bacteria</taxon>
        <taxon>Bacillati</taxon>
        <taxon>Actinomycetota</taxon>
        <taxon>Actinomycetes</taxon>
        <taxon>Micrococcales</taxon>
        <taxon>Micrococcaceae</taxon>
        <taxon>Kocuria</taxon>
    </lineage>
</organism>
<evidence type="ECO:0000256" key="1">
    <source>
        <dbReference type="ARBA" id="ARBA00010555"/>
    </source>
</evidence>
<dbReference type="PANTHER" id="PTHR30337">
    <property type="entry name" value="COMPONENT OF ATP-DEPENDENT DSDNA EXONUCLEASE"/>
    <property type="match status" value="1"/>
</dbReference>
<dbReference type="GO" id="GO:0006260">
    <property type="term" value="P:DNA replication"/>
    <property type="evidence" value="ECO:0007669"/>
    <property type="project" value="UniProtKB-KW"/>
</dbReference>
<protein>
    <recommendedName>
        <fullName evidence="3 7">Nuclease SbcCD subunit D</fullName>
    </recommendedName>
</protein>
<dbReference type="CDD" id="cd00840">
    <property type="entry name" value="MPP_Mre11_N"/>
    <property type="match status" value="1"/>
</dbReference>
<dbReference type="Pfam" id="PF00149">
    <property type="entry name" value="Metallophos"/>
    <property type="match status" value="1"/>
</dbReference>
<keyword evidence="7" id="KW-0255">Endonuclease</keyword>
<gene>
    <name evidence="7 10" type="primary">sbcD</name>
    <name evidence="10" type="ORF">KVA01_19770</name>
</gene>